<dbReference type="Gene3D" id="3.40.50.620">
    <property type="entry name" value="HUPs"/>
    <property type="match status" value="1"/>
</dbReference>
<sequence length="145" mass="14649">MTMALFPCLPGTTLEAVNTVGAWLAQDDYQDNQPVDLVILAGNAVVPAIDAACKNAAEQGVPLIISGGIDISLGSTIGLCAIALGVMMQAGWPMAVAVPLTLLLGLLCGLVNAALIHYTGISPLVITLGTLYLYGGGALLLSGMA</sequence>
<dbReference type="GO" id="GO:0022857">
    <property type="term" value="F:transmembrane transporter activity"/>
    <property type="evidence" value="ECO:0007669"/>
    <property type="project" value="InterPro"/>
</dbReference>
<keyword evidence="4" id="KW-0813">Transport</keyword>
<dbReference type="EMBL" id="JARJGR010000476">
    <property type="protein sequence ID" value="MDF3636276.1"/>
    <property type="molecule type" value="Genomic_DNA"/>
</dbReference>
<dbReference type="AlphaFoldDB" id="A0AAW6NIP5"/>
<accession>A0AAW6NIP5</accession>
<feature type="transmembrane region" description="Helical" evidence="12">
    <location>
        <begin position="94"/>
        <end position="115"/>
    </location>
</feature>
<evidence type="ECO:0000256" key="6">
    <source>
        <dbReference type="ARBA" id="ARBA00022519"/>
    </source>
</evidence>
<keyword evidence="7 12" id="KW-0812">Transmembrane</keyword>
<protein>
    <recommendedName>
        <fullName evidence="11">Autoinducer 2 import system permease protein LsrD</fullName>
    </recommendedName>
</protein>
<keyword evidence="5" id="KW-1003">Cell membrane</keyword>
<dbReference type="PANTHER" id="PTHR32196">
    <property type="entry name" value="ABC TRANSPORTER PERMEASE PROTEIN YPHD-RELATED-RELATED"/>
    <property type="match status" value="1"/>
</dbReference>
<proteinExistence type="inferred from homology"/>
<feature type="non-terminal residue" evidence="13">
    <location>
        <position position="145"/>
    </location>
</feature>
<evidence type="ECO:0000313" key="13">
    <source>
        <dbReference type="EMBL" id="MDF3636276.1"/>
    </source>
</evidence>
<dbReference type="Pfam" id="PF02653">
    <property type="entry name" value="BPD_transp_2"/>
    <property type="match status" value="1"/>
</dbReference>
<keyword evidence="6" id="KW-0997">Cell inner membrane</keyword>
<evidence type="ECO:0000256" key="12">
    <source>
        <dbReference type="SAM" id="Phobius"/>
    </source>
</evidence>
<dbReference type="InterPro" id="IPR001851">
    <property type="entry name" value="ABC_transp_permease"/>
</dbReference>
<dbReference type="InterPro" id="IPR014729">
    <property type="entry name" value="Rossmann-like_a/b/a_fold"/>
</dbReference>
<comment type="subcellular location">
    <subcellularLocation>
        <location evidence="1">Cell inner membrane</location>
        <topology evidence="1">Multi-pass membrane protein</topology>
    </subcellularLocation>
</comment>
<comment type="subunit">
    <text evidence="3">The complex is composed of two ATP-binding proteins (LsrA), two transmembrane proteins (LsrC and LsrD) and a solute-binding protein (LsrB).</text>
</comment>
<evidence type="ECO:0000256" key="5">
    <source>
        <dbReference type="ARBA" id="ARBA00022475"/>
    </source>
</evidence>
<keyword evidence="9 12" id="KW-0472">Membrane</keyword>
<feature type="transmembrane region" description="Helical" evidence="12">
    <location>
        <begin position="121"/>
        <end position="141"/>
    </location>
</feature>
<evidence type="ECO:0000256" key="7">
    <source>
        <dbReference type="ARBA" id="ARBA00022692"/>
    </source>
</evidence>
<evidence type="ECO:0000256" key="1">
    <source>
        <dbReference type="ARBA" id="ARBA00004429"/>
    </source>
</evidence>
<dbReference type="PANTHER" id="PTHR32196:SF71">
    <property type="entry name" value="AUTOINDUCER 2 IMPORT SYSTEM PERMEASE PROTEIN LSRD"/>
    <property type="match status" value="1"/>
</dbReference>
<comment type="similarity">
    <text evidence="2">Belongs to the binding-protein-dependent transport system permease family. AraH/RbsC subfamily.</text>
</comment>
<evidence type="ECO:0000313" key="14">
    <source>
        <dbReference type="Proteomes" id="UP001215180"/>
    </source>
</evidence>
<evidence type="ECO:0000256" key="4">
    <source>
        <dbReference type="ARBA" id="ARBA00022448"/>
    </source>
</evidence>
<evidence type="ECO:0000256" key="9">
    <source>
        <dbReference type="ARBA" id="ARBA00023136"/>
    </source>
</evidence>
<evidence type="ECO:0000256" key="3">
    <source>
        <dbReference type="ARBA" id="ARBA00011262"/>
    </source>
</evidence>
<dbReference type="RefSeq" id="WP_423739600.1">
    <property type="nucleotide sequence ID" value="NZ_JARJGR010000476.1"/>
</dbReference>
<reference evidence="13" key="1">
    <citation type="submission" date="2023-03" db="EMBL/GenBank/DDBJ databases">
        <title>A Study on Prevalence and Characterization of Enterobacter cloacae strains in China.</title>
        <authorList>
            <person name="Zheng Z."/>
        </authorList>
    </citation>
    <scope>NUCLEOTIDE SEQUENCE</scope>
    <source>
        <strain evidence="13">EC77</strain>
    </source>
</reference>
<dbReference type="Proteomes" id="UP001215180">
    <property type="component" value="Unassembled WGS sequence"/>
</dbReference>
<name>A0AAW6NIP5_ENTCL</name>
<keyword evidence="8 12" id="KW-1133">Transmembrane helix</keyword>
<evidence type="ECO:0000256" key="10">
    <source>
        <dbReference type="ARBA" id="ARBA00025439"/>
    </source>
</evidence>
<gene>
    <name evidence="13" type="ORF">P3S46_03450</name>
</gene>
<dbReference type="GO" id="GO:0005886">
    <property type="term" value="C:plasma membrane"/>
    <property type="evidence" value="ECO:0007669"/>
    <property type="project" value="UniProtKB-SubCell"/>
</dbReference>
<organism evidence="13 14">
    <name type="scientific">Enterobacter cloacae</name>
    <dbReference type="NCBI Taxonomy" id="550"/>
    <lineage>
        <taxon>Bacteria</taxon>
        <taxon>Pseudomonadati</taxon>
        <taxon>Pseudomonadota</taxon>
        <taxon>Gammaproteobacteria</taxon>
        <taxon>Enterobacterales</taxon>
        <taxon>Enterobacteriaceae</taxon>
        <taxon>Enterobacter</taxon>
        <taxon>Enterobacter cloacae complex</taxon>
    </lineage>
</organism>
<comment type="function">
    <text evidence="10">Part of the ABC transporter complex LsrABCD involved in autoinducer 2 (AI-2) import. Probably responsible for the translocation of the substrate across the membrane.</text>
</comment>
<evidence type="ECO:0000256" key="2">
    <source>
        <dbReference type="ARBA" id="ARBA00007942"/>
    </source>
</evidence>
<evidence type="ECO:0000256" key="8">
    <source>
        <dbReference type="ARBA" id="ARBA00022989"/>
    </source>
</evidence>
<evidence type="ECO:0000256" key="11">
    <source>
        <dbReference type="ARBA" id="ARBA00039381"/>
    </source>
</evidence>
<feature type="transmembrane region" description="Helical" evidence="12">
    <location>
        <begin position="64"/>
        <end position="87"/>
    </location>
</feature>
<comment type="caution">
    <text evidence="13">The sequence shown here is derived from an EMBL/GenBank/DDBJ whole genome shotgun (WGS) entry which is preliminary data.</text>
</comment>